<evidence type="ECO:0000313" key="2">
    <source>
        <dbReference type="EMBL" id="KAK4170835.1"/>
    </source>
</evidence>
<feature type="region of interest" description="Disordered" evidence="1">
    <location>
        <begin position="38"/>
        <end position="108"/>
    </location>
</feature>
<reference evidence="2" key="2">
    <citation type="submission" date="2023-05" db="EMBL/GenBank/DDBJ databases">
        <authorList>
            <consortium name="Lawrence Berkeley National Laboratory"/>
            <person name="Steindorff A."/>
            <person name="Hensen N."/>
            <person name="Bonometti L."/>
            <person name="Westerberg I."/>
            <person name="Brannstrom I.O."/>
            <person name="Guillou S."/>
            <person name="Cros-Aarteil S."/>
            <person name="Calhoun S."/>
            <person name="Haridas S."/>
            <person name="Kuo A."/>
            <person name="Mondo S."/>
            <person name="Pangilinan J."/>
            <person name="Riley R."/>
            <person name="Labutti K."/>
            <person name="Andreopoulos B."/>
            <person name="Lipzen A."/>
            <person name="Chen C."/>
            <person name="Yanf M."/>
            <person name="Daum C."/>
            <person name="Ng V."/>
            <person name="Clum A."/>
            <person name="Ohm R."/>
            <person name="Martin F."/>
            <person name="Silar P."/>
            <person name="Natvig D."/>
            <person name="Lalanne C."/>
            <person name="Gautier V."/>
            <person name="Ament-Velasquez S.L."/>
            <person name="Kruys A."/>
            <person name="Hutchinson M.I."/>
            <person name="Powell A.J."/>
            <person name="Barry K."/>
            <person name="Miller A.N."/>
            <person name="Grigoriev I.V."/>
            <person name="Debuchy R."/>
            <person name="Gladieux P."/>
            <person name="Thoren M.H."/>
            <person name="Johannesson H."/>
        </authorList>
    </citation>
    <scope>NUCLEOTIDE SEQUENCE</scope>
    <source>
        <strain evidence="2">CBS 892.96</strain>
    </source>
</reference>
<protein>
    <submittedName>
        <fullName evidence="2">Uncharacterized protein</fullName>
    </submittedName>
</protein>
<feature type="compositionally biased region" description="Polar residues" evidence="1">
    <location>
        <begin position="89"/>
        <end position="102"/>
    </location>
</feature>
<organism evidence="2 3">
    <name type="scientific">Triangularia setosa</name>
    <dbReference type="NCBI Taxonomy" id="2587417"/>
    <lineage>
        <taxon>Eukaryota</taxon>
        <taxon>Fungi</taxon>
        <taxon>Dikarya</taxon>
        <taxon>Ascomycota</taxon>
        <taxon>Pezizomycotina</taxon>
        <taxon>Sordariomycetes</taxon>
        <taxon>Sordariomycetidae</taxon>
        <taxon>Sordariales</taxon>
        <taxon>Podosporaceae</taxon>
        <taxon>Triangularia</taxon>
    </lineage>
</organism>
<evidence type="ECO:0000256" key="1">
    <source>
        <dbReference type="SAM" id="MobiDB-lite"/>
    </source>
</evidence>
<feature type="non-terminal residue" evidence="2">
    <location>
        <position position="202"/>
    </location>
</feature>
<accession>A0AAN6VW97</accession>
<keyword evidence="3" id="KW-1185">Reference proteome</keyword>
<feature type="region of interest" description="Disordered" evidence="1">
    <location>
        <begin position="162"/>
        <end position="202"/>
    </location>
</feature>
<dbReference type="Proteomes" id="UP001302321">
    <property type="component" value="Unassembled WGS sequence"/>
</dbReference>
<gene>
    <name evidence="2" type="ORF">QBC36DRAFT_150934</name>
</gene>
<reference evidence="2" key="1">
    <citation type="journal article" date="2023" name="Mol. Phylogenet. Evol.">
        <title>Genome-scale phylogeny and comparative genomics of the fungal order Sordariales.</title>
        <authorList>
            <person name="Hensen N."/>
            <person name="Bonometti L."/>
            <person name="Westerberg I."/>
            <person name="Brannstrom I.O."/>
            <person name="Guillou S."/>
            <person name="Cros-Aarteil S."/>
            <person name="Calhoun S."/>
            <person name="Haridas S."/>
            <person name="Kuo A."/>
            <person name="Mondo S."/>
            <person name="Pangilinan J."/>
            <person name="Riley R."/>
            <person name="LaButti K."/>
            <person name="Andreopoulos B."/>
            <person name="Lipzen A."/>
            <person name="Chen C."/>
            <person name="Yan M."/>
            <person name="Daum C."/>
            <person name="Ng V."/>
            <person name="Clum A."/>
            <person name="Steindorff A."/>
            <person name="Ohm R.A."/>
            <person name="Martin F."/>
            <person name="Silar P."/>
            <person name="Natvig D.O."/>
            <person name="Lalanne C."/>
            <person name="Gautier V."/>
            <person name="Ament-Velasquez S.L."/>
            <person name="Kruys A."/>
            <person name="Hutchinson M.I."/>
            <person name="Powell A.J."/>
            <person name="Barry K."/>
            <person name="Miller A.N."/>
            <person name="Grigoriev I.V."/>
            <person name="Debuchy R."/>
            <person name="Gladieux P."/>
            <person name="Hiltunen Thoren M."/>
            <person name="Johannesson H."/>
        </authorList>
    </citation>
    <scope>NUCLEOTIDE SEQUENCE</scope>
    <source>
        <strain evidence="2">CBS 892.96</strain>
    </source>
</reference>
<comment type="caution">
    <text evidence="2">The sequence shown here is derived from an EMBL/GenBank/DDBJ whole genome shotgun (WGS) entry which is preliminary data.</text>
</comment>
<sequence length="202" mass="21878">ISLKLEHQEIVSKTYLGFITYLEGVFDRDADRRAKQMMIQAQEDKKATEKESGRQPSDLGLDTQRPPSFAGGLAEGPITATQGLGPPIQQHTQNPSPTSSKQCPGYPAASTQTLAFHNYPSHFASQQQSQPQTGQTYSQYTFATAYSQGPAYQQPPQVAIMGGLSQTQAQNPAQPAWPVPIHSQGQYPHASMPTSPPSQVAP</sequence>
<dbReference type="AlphaFoldDB" id="A0AAN6VW97"/>
<feature type="compositionally biased region" description="Polar residues" evidence="1">
    <location>
        <begin position="164"/>
        <end position="173"/>
    </location>
</feature>
<feature type="compositionally biased region" description="Basic and acidic residues" evidence="1">
    <location>
        <begin position="42"/>
        <end position="53"/>
    </location>
</feature>
<evidence type="ECO:0000313" key="3">
    <source>
        <dbReference type="Proteomes" id="UP001302321"/>
    </source>
</evidence>
<dbReference type="EMBL" id="MU866738">
    <property type="protein sequence ID" value="KAK4170835.1"/>
    <property type="molecule type" value="Genomic_DNA"/>
</dbReference>
<proteinExistence type="predicted"/>
<feature type="non-terminal residue" evidence="2">
    <location>
        <position position="1"/>
    </location>
</feature>
<name>A0AAN6VW97_9PEZI</name>